<dbReference type="EMBL" id="ABWN01000017">
    <property type="protein sequence ID" value="EFF69556.1"/>
    <property type="molecule type" value="Genomic_DNA"/>
</dbReference>
<evidence type="ECO:0000313" key="3">
    <source>
        <dbReference type="Proteomes" id="UP000006238"/>
    </source>
</evidence>
<comment type="caution">
    <text evidence="2">The sequence shown here is derived from an EMBL/GenBank/DDBJ whole genome shotgun (WGS) entry which is preliminary data.</text>
</comment>
<evidence type="ECO:0000313" key="2">
    <source>
        <dbReference type="EMBL" id="EFF69556.1"/>
    </source>
</evidence>
<name>D4RWN2_9FIRM</name>
<dbReference type="InterPro" id="IPR043129">
    <property type="entry name" value="ATPase_NBD"/>
</dbReference>
<dbReference type="Pfam" id="PF14450">
    <property type="entry name" value="FtsA"/>
    <property type="match status" value="1"/>
</dbReference>
<dbReference type="STRING" id="45851.BHV86_06125"/>
<dbReference type="eggNOG" id="COG0849">
    <property type="taxonomic scope" value="Bacteria"/>
</dbReference>
<organism evidence="2 3">
    <name type="scientific">Eshraghiella crossota DSM 2876</name>
    <dbReference type="NCBI Taxonomy" id="511680"/>
    <lineage>
        <taxon>Bacteria</taxon>
        <taxon>Bacillati</taxon>
        <taxon>Bacillota</taxon>
        <taxon>Clostridia</taxon>
        <taxon>Lachnospirales</taxon>
        <taxon>Lachnospiraceae</taxon>
        <taxon>Eshraghiella</taxon>
    </lineage>
</organism>
<dbReference type="InterPro" id="IPR003494">
    <property type="entry name" value="SHS2_FtsA"/>
</dbReference>
<dbReference type="PANTHER" id="PTHR32432:SF3">
    <property type="entry name" value="ETHANOLAMINE UTILIZATION PROTEIN EUTJ"/>
    <property type="match status" value="1"/>
</dbReference>
<reference evidence="2 3" key="1">
    <citation type="submission" date="2010-02" db="EMBL/GenBank/DDBJ databases">
        <authorList>
            <person name="Weinstock G."/>
            <person name="Sodergren E."/>
            <person name="Clifton S."/>
            <person name="Fulton L."/>
            <person name="Fulton B."/>
            <person name="Courtney L."/>
            <person name="Fronick C."/>
            <person name="Harrison M."/>
            <person name="Strong C."/>
            <person name="Farmer C."/>
            <person name="Delahaunty K."/>
            <person name="Markovic C."/>
            <person name="Hall O."/>
            <person name="Minx P."/>
            <person name="Tomlinson C."/>
            <person name="Mitreva M."/>
            <person name="Nelson J."/>
            <person name="Hou S."/>
            <person name="Wollam A."/>
            <person name="Pepin K.H."/>
            <person name="Johnson M."/>
            <person name="Bhonagiri V."/>
            <person name="Zhang X."/>
            <person name="Suruliraj S."/>
            <person name="Warren W."/>
            <person name="Chinwalla A."/>
            <person name="Mardis E.R."/>
            <person name="Wilson R.K."/>
        </authorList>
    </citation>
    <scope>NUCLEOTIDE SEQUENCE [LARGE SCALE GENOMIC DNA]</scope>
    <source>
        <strain evidence="2 3">DSM 2876</strain>
    </source>
</reference>
<dbReference type="Gene3D" id="3.30.420.40">
    <property type="match status" value="2"/>
</dbReference>
<sequence length="684" mass="75674">MKGIADNMSEIKCPDNYVFGLDIGTRSLVGTIGYEDSYGFHIVAMEVMEHATRAMLDGQVHDISVVGEEIKQVKEKLERKINRKLSGVCIAAAGRVLKTVTVEADMKMDPEVKISSEDIYSLDLNGVDLAHRQVCETVTDVNYYCVGYTPVKYYLNGYEITNLEGHKGSEISVLLLATFLPEEVVDGLYAAVEIAGLEVANLTLEPIAAMNVAIPENFRLLNIALVDVGAGTSDICITKDGSIIAYGMIPCAGDEISETIAKHYLVDFATAEKIKIGAGKKSKITYKDVMGIKNTIMPDDVRALTEPVVNRITCDVADKIKELNGGKPVNAVFVVGGGGKIPGFTKLLAKELDLPETRVALRGKEVLENVEFAVDNVKKDPLYVTPVGICINYYNQRNNFIAVTVNGNKIKLYDNSKLTVIDAVMQAGYPNEKLFPRRGPAVEYTLNGVHRMIRGESGNPAVILKNGKETTLMSEIMKNDYIDIEESTVGKEPEMRLDELQEFNTSVTFNVNGNNIACPRYAYVNGEVQSGNYIIKTGDNIIMEDYYTVEQLFKFLDIPVDDKKIIVNNDIAAKDTPVYPNFNVKYQDMSEMSYDELEADDSVKETDVDDIPENVSHSTISVKVNNTYVTLTGKESYTFVDILDVYPFDMSKMGGDELVMTIDKVKAEFVSPLHNGAEVELYWK</sequence>
<feature type="domain" description="SHS2" evidence="1">
    <location>
        <begin position="18"/>
        <end position="213"/>
    </location>
</feature>
<evidence type="ECO:0000259" key="1">
    <source>
        <dbReference type="SMART" id="SM00842"/>
    </source>
</evidence>
<dbReference type="GO" id="GO:0051301">
    <property type="term" value="P:cell division"/>
    <property type="evidence" value="ECO:0007669"/>
    <property type="project" value="UniProtKB-KW"/>
</dbReference>
<keyword evidence="2" id="KW-0131">Cell cycle</keyword>
<proteinExistence type="predicted"/>
<keyword evidence="3" id="KW-1185">Reference proteome</keyword>
<dbReference type="GeneID" id="98918436"/>
<dbReference type="SUPFAM" id="SSF53067">
    <property type="entry name" value="Actin-like ATPase domain"/>
    <property type="match status" value="2"/>
</dbReference>
<dbReference type="HOGENOM" id="CLU_010661_1_0_9"/>
<dbReference type="InterPro" id="IPR050696">
    <property type="entry name" value="FtsA/MreB"/>
</dbReference>
<accession>D4RWN2</accession>
<protein>
    <submittedName>
        <fullName evidence="2">Putative cell division protein FtsA</fullName>
    </submittedName>
</protein>
<dbReference type="Proteomes" id="UP000006238">
    <property type="component" value="Unassembled WGS sequence"/>
</dbReference>
<dbReference type="AlphaFoldDB" id="D4RWN2"/>
<keyword evidence="2" id="KW-0132">Cell division</keyword>
<dbReference type="PANTHER" id="PTHR32432">
    <property type="entry name" value="CELL DIVISION PROTEIN FTSA-RELATED"/>
    <property type="match status" value="1"/>
</dbReference>
<gene>
    <name evidence="2" type="ORF">BUTYVIB_00068</name>
</gene>
<dbReference type="RefSeq" id="WP_005600625.1">
    <property type="nucleotide sequence ID" value="NZ_GG663519.1"/>
</dbReference>
<dbReference type="CDD" id="cd24004">
    <property type="entry name" value="ASKHA_NBD_PilM-like"/>
    <property type="match status" value="1"/>
</dbReference>
<dbReference type="SMART" id="SM00842">
    <property type="entry name" value="FtsA"/>
    <property type="match status" value="1"/>
</dbReference>